<comment type="caution">
    <text evidence="1">The sequence shown here is derived from an EMBL/GenBank/DDBJ whole genome shotgun (WGS) entry which is preliminary data.</text>
</comment>
<reference evidence="1" key="1">
    <citation type="submission" date="2018-07" db="EMBL/GenBank/DDBJ databases">
        <authorList>
            <consortium name="GenomeTrakr network: Whole genome sequencing for foodborne pathogen traceback"/>
        </authorList>
    </citation>
    <scope>NUCLEOTIDE SEQUENCE</scope>
    <source>
        <strain evidence="1">FDA00003717</strain>
    </source>
</reference>
<name>A0A3U6BW77_SALET</name>
<dbReference type="AlphaFoldDB" id="A0A3U6BW77"/>
<evidence type="ECO:0000313" key="1">
    <source>
        <dbReference type="EMBL" id="ECI2786204.1"/>
    </source>
</evidence>
<proteinExistence type="predicted"/>
<sequence>MATGADLRFAATAYSGLRGHTESSERFLPLHISLCIHHNDKSTARHLSPIPRGLRVQCSYLLCKQKKPPLQLKSH</sequence>
<protein>
    <submittedName>
        <fullName evidence="1">Uncharacterized protein</fullName>
    </submittedName>
</protein>
<dbReference type="EMBL" id="AAIUQW010000005">
    <property type="protein sequence ID" value="ECI2786204.1"/>
    <property type="molecule type" value="Genomic_DNA"/>
</dbReference>
<organism evidence="1">
    <name type="scientific">Salmonella enterica I</name>
    <dbReference type="NCBI Taxonomy" id="59201"/>
    <lineage>
        <taxon>Bacteria</taxon>
        <taxon>Pseudomonadati</taxon>
        <taxon>Pseudomonadota</taxon>
        <taxon>Gammaproteobacteria</taxon>
        <taxon>Enterobacterales</taxon>
        <taxon>Enterobacteriaceae</taxon>
        <taxon>Salmonella</taxon>
    </lineage>
</organism>
<accession>A0A3U6BW77</accession>
<gene>
    <name evidence="1" type="ORF">AIE18_14430</name>
</gene>